<dbReference type="Pfam" id="PF00072">
    <property type="entry name" value="Response_reg"/>
    <property type="match status" value="1"/>
</dbReference>
<dbReference type="GO" id="GO:0003677">
    <property type="term" value="F:DNA binding"/>
    <property type="evidence" value="ECO:0007669"/>
    <property type="project" value="UniProtKB-KW"/>
</dbReference>
<dbReference type="SMART" id="SM00448">
    <property type="entry name" value="REC"/>
    <property type="match status" value="1"/>
</dbReference>
<dbReference type="OrthoDB" id="1523128at2"/>
<dbReference type="EMBL" id="MDGQ01000005">
    <property type="protein sequence ID" value="OEJ99863.1"/>
    <property type="molecule type" value="Genomic_DNA"/>
</dbReference>
<reference evidence="5 6" key="1">
    <citation type="submission" date="2016-08" db="EMBL/GenBank/DDBJ databases">
        <title>Draft genome of Fabibacter sp. strain SK-8.</title>
        <authorList>
            <person name="Wong S.-K."/>
            <person name="Hamasaki K."/>
            <person name="Yoshizawa S."/>
        </authorList>
    </citation>
    <scope>NUCLEOTIDE SEQUENCE [LARGE SCALE GENOMIC DNA]</scope>
    <source>
        <strain evidence="5 6">SK-8</strain>
    </source>
</reference>
<dbReference type="GO" id="GO:0006355">
    <property type="term" value="P:regulation of DNA-templated transcription"/>
    <property type="evidence" value="ECO:0007669"/>
    <property type="project" value="InterPro"/>
</dbReference>
<dbReference type="SUPFAM" id="SSF46894">
    <property type="entry name" value="C-terminal effector domain of the bipartite response regulators"/>
    <property type="match status" value="1"/>
</dbReference>
<proteinExistence type="predicted"/>
<dbReference type="PANTHER" id="PTHR44591">
    <property type="entry name" value="STRESS RESPONSE REGULATOR PROTEIN 1"/>
    <property type="match status" value="1"/>
</dbReference>
<gene>
    <name evidence="5" type="ORF">BFP71_09950</name>
</gene>
<accession>A0A1E5SL91</accession>
<dbReference type="InterPro" id="IPR011006">
    <property type="entry name" value="CheY-like_superfamily"/>
</dbReference>
<keyword evidence="1 3" id="KW-0597">Phosphoprotein</keyword>
<dbReference type="PROSITE" id="PS50110">
    <property type="entry name" value="RESPONSE_REGULATORY"/>
    <property type="match status" value="1"/>
</dbReference>
<dbReference type="STRING" id="1563681.BFP71_09950"/>
<dbReference type="InterPro" id="IPR036388">
    <property type="entry name" value="WH-like_DNA-bd_sf"/>
</dbReference>
<dbReference type="InterPro" id="IPR000792">
    <property type="entry name" value="Tscrpt_reg_LuxR_C"/>
</dbReference>
<feature type="domain" description="Response regulatory" evidence="4">
    <location>
        <begin position="9"/>
        <end position="126"/>
    </location>
</feature>
<feature type="modified residue" description="4-aspartylphosphate" evidence="3">
    <location>
        <position position="58"/>
    </location>
</feature>
<keyword evidence="6" id="KW-1185">Reference proteome</keyword>
<evidence type="ECO:0000256" key="3">
    <source>
        <dbReference type="PROSITE-ProRule" id="PRU00169"/>
    </source>
</evidence>
<evidence type="ECO:0000259" key="4">
    <source>
        <dbReference type="PROSITE" id="PS50110"/>
    </source>
</evidence>
<evidence type="ECO:0000313" key="6">
    <source>
        <dbReference type="Proteomes" id="UP000095552"/>
    </source>
</evidence>
<dbReference type="InterPro" id="IPR001789">
    <property type="entry name" value="Sig_transdc_resp-reg_receiver"/>
</dbReference>
<dbReference type="PANTHER" id="PTHR44591:SF3">
    <property type="entry name" value="RESPONSE REGULATORY DOMAIN-CONTAINING PROTEIN"/>
    <property type="match status" value="1"/>
</dbReference>
<dbReference type="Gene3D" id="3.40.50.2300">
    <property type="match status" value="1"/>
</dbReference>
<evidence type="ECO:0000256" key="1">
    <source>
        <dbReference type="ARBA" id="ARBA00022553"/>
    </source>
</evidence>
<dbReference type="SUPFAM" id="SSF52172">
    <property type="entry name" value="CheY-like"/>
    <property type="match status" value="1"/>
</dbReference>
<protein>
    <recommendedName>
        <fullName evidence="4">Response regulatory domain-containing protein</fullName>
    </recommendedName>
</protein>
<dbReference type="AlphaFoldDB" id="A0A1E5SL91"/>
<dbReference type="Gene3D" id="1.10.10.10">
    <property type="entry name" value="Winged helix-like DNA-binding domain superfamily/Winged helix DNA-binding domain"/>
    <property type="match status" value="1"/>
</dbReference>
<keyword evidence="2" id="KW-0238">DNA-binding</keyword>
<comment type="caution">
    <text evidence="5">The sequence shown here is derived from an EMBL/GenBank/DDBJ whole genome shotgun (WGS) entry which is preliminary data.</text>
</comment>
<organism evidence="5 6">
    <name type="scientific">Roseivirga misakiensis</name>
    <dbReference type="NCBI Taxonomy" id="1563681"/>
    <lineage>
        <taxon>Bacteria</taxon>
        <taxon>Pseudomonadati</taxon>
        <taxon>Bacteroidota</taxon>
        <taxon>Cytophagia</taxon>
        <taxon>Cytophagales</taxon>
        <taxon>Roseivirgaceae</taxon>
        <taxon>Roseivirga</taxon>
    </lineage>
</organism>
<name>A0A1E5SL91_9BACT</name>
<dbReference type="RefSeq" id="WP_069835326.1">
    <property type="nucleotide sequence ID" value="NZ_MDGQ01000005.1"/>
</dbReference>
<sequence>MMALAEKSKILIADDDPQNLEVMLAHLENGAYEVLYAPNGEKAVEIATSERPDLIILDWEMPVMNGIEAISIIRKNEITKDIPIVMATGVMTGAVDLKTALDAGANDFLKKPFEGIEFKARIENALRLAISQKEIKKQHHEILALSKRERVLLKENLDFKTRELSSATLIDYQKNELLANLLEQVKRLDNLTNNLYAPEIKKITRQISSYANIDKSWSNFKKHFDEVHPNFFESVNNGKALTNNEARICAYLKIGLGNKEIASLTNVESGSVRRALHRLKKKLNLPQEQPLREYISEI</sequence>
<dbReference type="InterPro" id="IPR016032">
    <property type="entry name" value="Sig_transdc_resp-reg_C-effctor"/>
</dbReference>
<dbReference type="Proteomes" id="UP000095552">
    <property type="component" value="Unassembled WGS sequence"/>
</dbReference>
<evidence type="ECO:0000313" key="5">
    <source>
        <dbReference type="EMBL" id="OEJ99863.1"/>
    </source>
</evidence>
<dbReference type="InterPro" id="IPR050595">
    <property type="entry name" value="Bact_response_regulator"/>
</dbReference>
<dbReference type="GO" id="GO:0000160">
    <property type="term" value="P:phosphorelay signal transduction system"/>
    <property type="evidence" value="ECO:0007669"/>
    <property type="project" value="InterPro"/>
</dbReference>
<dbReference type="PROSITE" id="PS00622">
    <property type="entry name" value="HTH_LUXR_1"/>
    <property type="match status" value="1"/>
</dbReference>
<evidence type="ECO:0000256" key="2">
    <source>
        <dbReference type="ARBA" id="ARBA00023125"/>
    </source>
</evidence>